<feature type="domain" description="Chalcone isomerase" evidence="3">
    <location>
        <begin position="108"/>
        <end position="279"/>
    </location>
</feature>
<accession>A0A2I0XJM5</accession>
<evidence type="ECO:0000313" key="4">
    <source>
        <dbReference type="EMBL" id="PKU88104.1"/>
    </source>
</evidence>
<evidence type="ECO:0000256" key="2">
    <source>
        <dbReference type="ARBA" id="ARBA00024426"/>
    </source>
</evidence>
<reference evidence="4 5" key="2">
    <citation type="journal article" date="2017" name="Nature">
        <title>The Apostasia genome and the evolution of orchids.</title>
        <authorList>
            <person name="Zhang G.Q."/>
            <person name="Liu K.W."/>
            <person name="Li Z."/>
            <person name="Lohaus R."/>
            <person name="Hsiao Y.Y."/>
            <person name="Niu S.C."/>
            <person name="Wang J.Y."/>
            <person name="Lin Y.C."/>
            <person name="Xu Q."/>
            <person name="Chen L.J."/>
            <person name="Yoshida K."/>
            <person name="Fujiwara S."/>
            <person name="Wang Z.W."/>
            <person name="Zhang Y.Q."/>
            <person name="Mitsuda N."/>
            <person name="Wang M."/>
            <person name="Liu G.H."/>
            <person name="Pecoraro L."/>
            <person name="Huang H.X."/>
            <person name="Xiao X.J."/>
            <person name="Lin M."/>
            <person name="Wu X.Y."/>
            <person name="Wu W.L."/>
            <person name="Chen Y.Y."/>
            <person name="Chang S.B."/>
            <person name="Sakamoto S."/>
            <person name="Ohme-Takagi M."/>
            <person name="Yagi M."/>
            <person name="Zeng S.J."/>
            <person name="Shen C.Y."/>
            <person name="Yeh C.M."/>
            <person name="Luo Y.B."/>
            <person name="Tsai W.C."/>
            <person name="Van de Peer Y."/>
            <person name="Liu Z.J."/>
        </authorList>
    </citation>
    <scope>NUCLEOTIDE SEQUENCE [LARGE SCALE GENOMIC DNA]</scope>
    <source>
        <tissue evidence="4">The whole plant</tissue>
    </source>
</reference>
<evidence type="ECO:0000256" key="1">
    <source>
        <dbReference type="ARBA" id="ARBA00007166"/>
    </source>
</evidence>
<dbReference type="OrthoDB" id="18193at2759"/>
<protein>
    <recommendedName>
        <fullName evidence="2">Chalcone--flavanone isomerase</fullName>
    </recommendedName>
</protein>
<dbReference type="SMR" id="A0A2I0XJM5"/>
<gene>
    <name evidence="4" type="primary">FAP1</name>
    <name evidence="4" type="ORF">MA16_Dca020075</name>
</gene>
<dbReference type="GO" id="GO:0006631">
    <property type="term" value="P:fatty acid metabolic process"/>
    <property type="evidence" value="ECO:0007669"/>
    <property type="project" value="TreeGrafter"/>
</dbReference>
<dbReference type="PANTHER" id="PTHR47589:SF5">
    <property type="entry name" value="CHALCONE ISOMERASE DOMAIN-CONTAINING PROTEIN"/>
    <property type="match status" value="1"/>
</dbReference>
<dbReference type="GO" id="GO:0016872">
    <property type="term" value="F:intramolecular lyase activity"/>
    <property type="evidence" value="ECO:0007669"/>
    <property type="project" value="InterPro"/>
</dbReference>
<dbReference type="SUPFAM" id="SSF54626">
    <property type="entry name" value="Chalcone isomerase"/>
    <property type="match status" value="1"/>
</dbReference>
<reference evidence="4 5" key="1">
    <citation type="journal article" date="2016" name="Sci. Rep.">
        <title>The Dendrobium catenatum Lindl. genome sequence provides insights into polysaccharide synthase, floral development and adaptive evolution.</title>
        <authorList>
            <person name="Zhang G.Q."/>
            <person name="Xu Q."/>
            <person name="Bian C."/>
            <person name="Tsai W.C."/>
            <person name="Yeh C.M."/>
            <person name="Liu K.W."/>
            <person name="Yoshida K."/>
            <person name="Zhang L.S."/>
            <person name="Chang S.B."/>
            <person name="Chen F."/>
            <person name="Shi Y."/>
            <person name="Su Y.Y."/>
            <person name="Zhang Y.Q."/>
            <person name="Chen L.J."/>
            <person name="Yin Y."/>
            <person name="Lin M."/>
            <person name="Huang H."/>
            <person name="Deng H."/>
            <person name="Wang Z.W."/>
            <person name="Zhu S.L."/>
            <person name="Zhao X."/>
            <person name="Deng C."/>
            <person name="Niu S.C."/>
            <person name="Huang J."/>
            <person name="Wang M."/>
            <person name="Liu G.H."/>
            <person name="Yang H.J."/>
            <person name="Xiao X.J."/>
            <person name="Hsiao Y.Y."/>
            <person name="Wu W.L."/>
            <person name="Chen Y.Y."/>
            <person name="Mitsuda N."/>
            <person name="Ohme-Takagi M."/>
            <person name="Luo Y.B."/>
            <person name="Van de Peer Y."/>
            <person name="Liu Z.J."/>
        </authorList>
    </citation>
    <scope>NUCLEOTIDE SEQUENCE [LARGE SCALE GENOMIC DNA]</scope>
    <source>
        <tissue evidence="4">The whole plant</tissue>
    </source>
</reference>
<organism evidence="4 5">
    <name type="scientific">Dendrobium catenatum</name>
    <dbReference type="NCBI Taxonomy" id="906689"/>
    <lineage>
        <taxon>Eukaryota</taxon>
        <taxon>Viridiplantae</taxon>
        <taxon>Streptophyta</taxon>
        <taxon>Embryophyta</taxon>
        <taxon>Tracheophyta</taxon>
        <taxon>Spermatophyta</taxon>
        <taxon>Magnoliopsida</taxon>
        <taxon>Liliopsida</taxon>
        <taxon>Asparagales</taxon>
        <taxon>Orchidaceae</taxon>
        <taxon>Epidendroideae</taxon>
        <taxon>Malaxideae</taxon>
        <taxon>Dendrobiinae</taxon>
        <taxon>Dendrobium</taxon>
    </lineage>
</organism>
<comment type="similarity">
    <text evidence="1">Belongs to the chalcone isomerase family.</text>
</comment>
<sequence>MVSLRFPFPFPQRPGRRSAHLANSSSFHFSPAFVAATAATIAGATAGIGVALAMSPNSSKEIGDPSYHIPSNSAASLSASIALAESSGTAVEPKTGVLFPSVVDGARRLLGIGLRKKNVFGLKSIDVYAFGVYAEVNDVKKLREKYGALSESEVRGSKEFFADVLDQDLRMTVRLQIVYGRLTIGSVRSAFEESVGNRLKKFSGSDNKELLKRFTSLFKDEYKLPRGSVIDLSREQGYILQTKINGNEVGSIQSKLLCQSILDLYIGDDPFDKKAKEDIGAGLTSLLQD</sequence>
<dbReference type="Gene3D" id="1.10.890.20">
    <property type="match status" value="1"/>
</dbReference>
<dbReference type="GO" id="GO:0009570">
    <property type="term" value="C:chloroplast stroma"/>
    <property type="evidence" value="ECO:0007669"/>
    <property type="project" value="TreeGrafter"/>
</dbReference>
<evidence type="ECO:0000259" key="3">
    <source>
        <dbReference type="Pfam" id="PF16035"/>
    </source>
</evidence>
<dbReference type="PANTHER" id="PTHR47589">
    <property type="entry name" value="FATTY-ACID-BINDING PROTEIN 1"/>
    <property type="match status" value="1"/>
</dbReference>
<proteinExistence type="inferred from homology"/>
<dbReference type="InterPro" id="IPR016089">
    <property type="entry name" value="Chalcone_isomerase_bundle_sf"/>
</dbReference>
<dbReference type="Pfam" id="PF16035">
    <property type="entry name" value="Chalcone_2"/>
    <property type="match status" value="1"/>
</dbReference>
<dbReference type="GO" id="GO:0005504">
    <property type="term" value="F:fatty acid binding"/>
    <property type="evidence" value="ECO:0007669"/>
    <property type="project" value="TreeGrafter"/>
</dbReference>
<dbReference type="InterPro" id="IPR044228">
    <property type="entry name" value="FAP1"/>
</dbReference>
<dbReference type="Proteomes" id="UP000233837">
    <property type="component" value="Unassembled WGS sequence"/>
</dbReference>
<name>A0A2I0XJM5_9ASPA</name>
<dbReference type="InterPro" id="IPR016087">
    <property type="entry name" value="Chalcone_isomerase"/>
</dbReference>
<dbReference type="EMBL" id="KZ501824">
    <property type="protein sequence ID" value="PKU88104.1"/>
    <property type="molecule type" value="Genomic_DNA"/>
</dbReference>
<dbReference type="Gene3D" id="3.50.70.10">
    <property type="match status" value="1"/>
</dbReference>
<dbReference type="InterPro" id="IPR016088">
    <property type="entry name" value="Chalcone_isomerase_3-sand"/>
</dbReference>
<keyword evidence="5" id="KW-1185">Reference proteome</keyword>
<evidence type="ECO:0000313" key="5">
    <source>
        <dbReference type="Proteomes" id="UP000233837"/>
    </source>
</evidence>
<dbReference type="AlphaFoldDB" id="A0A2I0XJM5"/>
<dbReference type="InterPro" id="IPR036298">
    <property type="entry name" value="Chalcone_isomerase_sf"/>
</dbReference>